<dbReference type="Proteomes" id="UP001174209">
    <property type="component" value="Unassembled WGS sequence"/>
</dbReference>
<dbReference type="EMBL" id="JAROCG010000001">
    <property type="protein sequence ID" value="MDN4609463.1"/>
    <property type="molecule type" value="Genomic_DNA"/>
</dbReference>
<feature type="compositionally biased region" description="Low complexity" evidence="1">
    <location>
        <begin position="16"/>
        <end position="43"/>
    </location>
</feature>
<dbReference type="RefSeq" id="WP_301224153.1">
    <property type="nucleotide sequence ID" value="NZ_JAROCG010000001.1"/>
</dbReference>
<feature type="region of interest" description="Disordered" evidence="1">
    <location>
        <begin position="1"/>
        <end position="62"/>
    </location>
</feature>
<accession>A0ABT8JXD1</accession>
<evidence type="ECO:0000313" key="3">
    <source>
        <dbReference type="Proteomes" id="UP001174209"/>
    </source>
</evidence>
<name>A0ABT8JXD1_9MICC</name>
<comment type="caution">
    <text evidence="2">The sequence shown here is derived from an EMBL/GenBank/DDBJ whole genome shotgun (WGS) entry which is preliminary data.</text>
</comment>
<keyword evidence="3" id="KW-1185">Reference proteome</keyword>
<sequence>MGISNMVKNAAGRYLGRSGTGTTSATGRTRAGGMNTRGRTTGTPASGSGGVGKMLRGLLNRR</sequence>
<protein>
    <submittedName>
        <fullName evidence="2">Uncharacterized protein</fullName>
    </submittedName>
</protein>
<organism evidence="2 3">
    <name type="scientific">Arthrobacter burdickii</name>
    <dbReference type="NCBI Taxonomy" id="3035920"/>
    <lineage>
        <taxon>Bacteria</taxon>
        <taxon>Bacillati</taxon>
        <taxon>Actinomycetota</taxon>
        <taxon>Actinomycetes</taxon>
        <taxon>Micrococcales</taxon>
        <taxon>Micrococcaceae</taxon>
        <taxon>Arthrobacter</taxon>
    </lineage>
</organism>
<gene>
    <name evidence="2" type="ORF">P5G52_01140</name>
</gene>
<reference evidence="2" key="1">
    <citation type="submission" date="2023-06" db="EMBL/GenBank/DDBJ databases">
        <title>MT1 and MT2 Draft Genomes of Novel Species.</title>
        <authorList>
            <person name="Venkateswaran K."/>
        </authorList>
    </citation>
    <scope>NUCLEOTIDE SEQUENCE</scope>
    <source>
        <strain evidence="2">IIF3SC-B10</strain>
    </source>
</reference>
<evidence type="ECO:0000256" key="1">
    <source>
        <dbReference type="SAM" id="MobiDB-lite"/>
    </source>
</evidence>
<proteinExistence type="predicted"/>
<evidence type="ECO:0000313" key="2">
    <source>
        <dbReference type="EMBL" id="MDN4609463.1"/>
    </source>
</evidence>